<dbReference type="OMA" id="DERRYWD"/>
<evidence type="ECO:0008006" key="10">
    <source>
        <dbReference type="Google" id="ProtNLM"/>
    </source>
</evidence>
<dbReference type="SUPFAM" id="SSF53474">
    <property type="entry name" value="alpha/beta-Hydrolases"/>
    <property type="match status" value="1"/>
</dbReference>
<evidence type="ECO:0000256" key="7">
    <source>
        <dbReference type="SAM" id="Phobius"/>
    </source>
</evidence>
<evidence type="ECO:0000256" key="1">
    <source>
        <dbReference type="ARBA" id="ARBA00007387"/>
    </source>
</evidence>
<dbReference type="OrthoDB" id="77878at2759"/>
<keyword evidence="4 7" id="KW-0472">Membrane</keyword>
<proteinExistence type="inferred from homology"/>
<evidence type="ECO:0000256" key="5">
    <source>
        <dbReference type="ARBA" id="ARBA00023242"/>
    </source>
</evidence>
<dbReference type="GeneID" id="8443182"/>
<gene>
    <name evidence="8" type="ORF">UREG_02494</name>
</gene>
<dbReference type="InterPro" id="IPR029058">
    <property type="entry name" value="AB_hydrolase_fold"/>
</dbReference>
<dbReference type="InterPro" id="IPR008547">
    <property type="entry name" value="DUF829_TMEM53"/>
</dbReference>
<dbReference type="InParanoid" id="C4JG96"/>
<evidence type="ECO:0000313" key="8">
    <source>
        <dbReference type="EMBL" id="EEP77645.1"/>
    </source>
</evidence>
<dbReference type="PANTHER" id="PTHR12265:SF30">
    <property type="entry name" value="TRANSMEMBRANE PROTEIN 53"/>
    <property type="match status" value="1"/>
</dbReference>
<dbReference type="KEGG" id="ure:UREG_02494"/>
<accession>C4JG96</accession>
<dbReference type="eggNOG" id="ENOG502S6B9">
    <property type="taxonomic scope" value="Eukaryota"/>
</dbReference>
<dbReference type="RefSeq" id="XP_002542978.1">
    <property type="nucleotide sequence ID" value="XM_002542932.1"/>
</dbReference>
<evidence type="ECO:0000256" key="3">
    <source>
        <dbReference type="ARBA" id="ARBA00022989"/>
    </source>
</evidence>
<keyword evidence="3 7" id="KW-1133">Transmembrane helix</keyword>
<comment type="subcellular location">
    <subcellularLocation>
        <location evidence="6">Nucleus outer membrane</location>
        <topology evidence="6">Single-pass membrane protein</topology>
    </subcellularLocation>
</comment>
<evidence type="ECO:0000256" key="6">
    <source>
        <dbReference type="ARBA" id="ARBA00034303"/>
    </source>
</evidence>
<organism evidence="8 9">
    <name type="scientific">Uncinocarpus reesii (strain UAMH 1704)</name>
    <dbReference type="NCBI Taxonomy" id="336963"/>
    <lineage>
        <taxon>Eukaryota</taxon>
        <taxon>Fungi</taxon>
        <taxon>Dikarya</taxon>
        <taxon>Ascomycota</taxon>
        <taxon>Pezizomycotina</taxon>
        <taxon>Eurotiomycetes</taxon>
        <taxon>Eurotiomycetidae</taxon>
        <taxon>Onygenales</taxon>
        <taxon>Onygenaceae</taxon>
        <taxon>Uncinocarpus</taxon>
    </lineage>
</organism>
<feature type="transmembrane region" description="Helical" evidence="7">
    <location>
        <begin position="193"/>
        <end position="215"/>
    </location>
</feature>
<dbReference type="HOGENOM" id="CLU_036503_0_1_1"/>
<evidence type="ECO:0000256" key="2">
    <source>
        <dbReference type="ARBA" id="ARBA00022692"/>
    </source>
</evidence>
<comment type="similarity">
    <text evidence="1">Belongs to the TMEM53 family.</text>
</comment>
<protein>
    <recommendedName>
        <fullName evidence="10">Indole-diterpene biosynthesis protein PaxU</fullName>
    </recommendedName>
</protein>
<reference evidence="9" key="1">
    <citation type="journal article" date="2009" name="Genome Res.">
        <title>Comparative genomic analyses of the human fungal pathogens Coccidioides and their relatives.</title>
        <authorList>
            <person name="Sharpton T.J."/>
            <person name="Stajich J.E."/>
            <person name="Rounsley S.D."/>
            <person name="Gardner M.J."/>
            <person name="Wortman J.R."/>
            <person name="Jordar V.S."/>
            <person name="Maiti R."/>
            <person name="Kodira C.D."/>
            <person name="Neafsey D.E."/>
            <person name="Zeng Q."/>
            <person name="Hung C.-Y."/>
            <person name="McMahan C."/>
            <person name="Muszewska A."/>
            <person name="Grynberg M."/>
            <person name="Mandel M.A."/>
            <person name="Kellner E.M."/>
            <person name="Barker B.M."/>
            <person name="Galgiani J.N."/>
            <person name="Orbach M.J."/>
            <person name="Kirkland T.N."/>
            <person name="Cole G.T."/>
            <person name="Henn M.R."/>
            <person name="Birren B.W."/>
            <person name="Taylor J.W."/>
        </authorList>
    </citation>
    <scope>NUCLEOTIDE SEQUENCE [LARGE SCALE GENOMIC DNA]</scope>
    <source>
        <strain evidence="9">UAMH 1704</strain>
    </source>
</reference>
<evidence type="ECO:0000256" key="4">
    <source>
        <dbReference type="ARBA" id="ARBA00023136"/>
    </source>
</evidence>
<sequence>MPTAKPNSEVKFYHLSTGVTISSPSRNTPLPVHGKSRKKTKGPELVLLVTWMAAQPQQVARYSSVYRARYPNATIIHISCTVLDMVLFPASRKRRDLGPVVDIIQALSEEDAPDASDISDIPDKSKKRQPRILLHLFSGAGAYASSQLARAYNEKSKTYLPIDAMVLDSTPGAGSYTRRLQAIKSSMSCAPEMVQMIGGLFAHLFLICMWIVQWFGVGDMITRARQDLNNGTLIDNRAPRVYMYSKEDTMVRSEDIEAHAFEMQLNGGQVQKELFHGTGHVAHVDSFGKRYWKAVDKAWKQLEKRTP</sequence>
<keyword evidence="2 7" id="KW-0812">Transmembrane</keyword>
<name>C4JG96_UNCRE</name>
<dbReference type="AlphaFoldDB" id="C4JG96"/>
<evidence type="ECO:0000313" key="9">
    <source>
        <dbReference type="Proteomes" id="UP000002058"/>
    </source>
</evidence>
<dbReference type="EMBL" id="CH476615">
    <property type="protein sequence ID" value="EEP77645.1"/>
    <property type="molecule type" value="Genomic_DNA"/>
</dbReference>
<dbReference type="PANTHER" id="PTHR12265">
    <property type="entry name" value="TRANSMEMBRANE PROTEIN 53"/>
    <property type="match status" value="1"/>
</dbReference>
<dbReference type="Proteomes" id="UP000002058">
    <property type="component" value="Unassembled WGS sequence"/>
</dbReference>
<keyword evidence="9" id="KW-1185">Reference proteome</keyword>
<dbReference type="GO" id="GO:0005640">
    <property type="term" value="C:nuclear outer membrane"/>
    <property type="evidence" value="ECO:0007669"/>
    <property type="project" value="UniProtKB-SubCell"/>
</dbReference>
<keyword evidence="5" id="KW-0539">Nucleus</keyword>
<dbReference type="Pfam" id="PF05705">
    <property type="entry name" value="DUF829"/>
    <property type="match status" value="1"/>
</dbReference>
<dbReference type="VEuPathDB" id="FungiDB:UREG_02494"/>